<proteinExistence type="predicted"/>
<evidence type="ECO:0000256" key="1">
    <source>
        <dbReference type="SAM" id="Phobius"/>
    </source>
</evidence>
<sequence length="111" mass="12089">MSFTAIVILGMWLYAIGSLATLPCKIIGMKRRSEDIRTFLTRRRLLFLGVLYLITAPLVGLLIIGISAAGISGSDASGVSDTFVFFGWLNLWTLLTAGCFALVGACLWRRS</sequence>
<dbReference type="Proteomes" id="UP000254602">
    <property type="component" value="Unassembled WGS sequence"/>
</dbReference>
<feature type="transmembrane region" description="Helical" evidence="1">
    <location>
        <begin position="6"/>
        <end position="24"/>
    </location>
</feature>
<dbReference type="EMBL" id="UGUY01000001">
    <property type="protein sequence ID" value="SUD69230.1"/>
    <property type="molecule type" value="Genomic_DNA"/>
</dbReference>
<organism evidence="2 3">
    <name type="scientific">Pseudomonas putida</name>
    <name type="common">Arthrobacter siderocapsulatus</name>
    <dbReference type="NCBI Taxonomy" id="303"/>
    <lineage>
        <taxon>Bacteria</taxon>
        <taxon>Pseudomonadati</taxon>
        <taxon>Pseudomonadota</taxon>
        <taxon>Gammaproteobacteria</taxon>
        <taxon>Pseudomonadales</taxon>
        <taxon>Pseudomonadaceae</taxon>
        <taxon>Pseudomonas</taxon>
    </lineage>
</organism>
<accession>A0A379KNV6</accession>
<name>A0A379KNV6_PSEPU</name>
<dbReference type="RefSeq" id="WP_039601381.1">
    <property type="nucleotide sequence ID" value="NZ_JABTYF010000039.1"/>
</dbReference>
<keyword evidence="1" id="KW-0472">Membrane</keyword>
<feature type="transmembrane region" description="Helical" evidence="1">
    <location>
        <begin position="83"/>
        <end position="108"/>
    </location>
</feature>
<dbReference type="AlphaFoldDB" id="A0A379KNV6"/>
<gene>
    <name evidence="2" type="ORF">NCTC7914_03371</name>
</gene>
<keyword evidence="1" id="KW-0812">Transmembrane</keyword>
<feature type="transmembrane region" description="Helical" evidence="1">
    <location>
        <begin position="45"/>
        <end position="71"/>
    </location>
</feature>
<reference evidence="2 3" key="1">
    <citation type="submission" date="2018-06" db="EMBL/GenBank/DDBJ databases">
        <authorList>
            <consortium name="Pathogen Informatics"/>
            <person name="Doyle S."/>
        </authorList>
    </citation>
    <scope>NUCLEOTIDE SEQUENCE [LARGE SCALE GENOMIC DNA]</scope>
    <source>
        <strain evidence="2 3">NCTC7914</strain>
    </source>
</reference>
<keyword evidence="1" id="KW-1133">Transmembrane helix</keyword>
<evidence type="ECO:0000313" key="2">
    <source>
        <dbReference type="EMBL" id="SUD69230.1"/>
    </source>
</evidence>
<protein>
    <recommendedName>
        <fullName evidence="4">Transmembrane protein</fullName>
    </recommendedName>
</protein>
<evidence type="ECO:0000313" key="3">
    <source>
        <dbReference type="Proteomes" id="UP000254602"/>
    </source>
</evidence>
<evidence type="ECO:0008006" key="4">
    <source>
        <dbReference type="Google" id="ProtNLM"/>
    </source>
</evidence>